<reference evidence="10" key="1">
    <citation type="submission" date="2021-06" db="EMBL/GenBank/DDBJ databases">
        <title>Sequencing of actinobacteria type strains.</title>
        <authorList>
            <person name="Nguyen G.-S."/>
            <person name="Wentzel A."/>
        </authorList>
    </citation>
    <scope>NUCLEOTIDE SEQUENCE</scope>
    <source>
        <strain evidence="10">P38-E01</strain>
    </source>
</reference>
<dbReference type="PROSITE" id="PS50110">
    <property type="entry name" value="RESPONSE_REGULATORY"/>
    <property type="match status" value="1"/>
</dbReference>
<protein>
    <recommendedName>
        <fullName evidence="5">Sensory transduction protein RegX3</fullName>
    </recommendedName>
</protein>
<evidence type="ECO:0000259" key="9">
    <source>
        <dbReference type="PROSITE" id="PS51755"/>
    </source>
</evidence>
<evidence type="ECO:0000313" key="11">
    <source>
        <dbReference type="Proteomes" id="UP000694501"/>
    </source>
</evidence>
<gene>
    <name evidence="10" type="ORF">JGS22_025395</name>
</gene>
<keyword evidence="3 7" id="KW-0238">DNA-binding</keyword>
<dbReference type="InterPro" id="IPR001867">
    <property type="entry name" value="OmpR/PhoB-type_DNA-bd"/>
</dbReference>
<dbReference type="Gene3D" id="3.40.50.2300">
    <property type="match status" value="1"/>
</dbReference>
<dbReference type="PROSITE" id="PS51755">
    <property type="entry name" value="OMPR_PHOB"/>
    <property type="match status" value="1"/>
</dbReference>
<comment type="caution">
    <text evidence="10">The sequence shown here is derived from an EMBL/GenBank/DDBJ whole genome shotgun (WGS) entry which is preliminary data.</text>
</comment>
<dbReference type="GO" id="GO:0006355">
    <property type="term" value="P:regulation of DNA-templated transcription"/>
    <property type="evidence" value="ECO:0007669"/>
    <property type="project" value="InterPro"/>
</dbReference>
<dbReference type="SUPFAM" id="SSF46894">
    <property type="entry name" value="C-terminal effector domain of the bipartite response regulators"/>
    <property type="match status" value="1"/>
</dbReference>
<dbReference type="RefSeq" id="WP_211039586.1">
    <property type="nucleotide sequence ID" value="NZ_JAELVF020000004.1"/>
</dbReference>
<feature type="domain" description="OmpR/PhoB-type" evidence="9">
    <location>
        <begin position="128"/>
        <end position="223"/>
    </location>
</feature>
<dbReference type="SUPFAM" id="SSF52172">
    <property type="entry name" value="CheY-like"/>
    <property type="match status" value="1"/>
</dbReference>
<dbReference type="InterPro" id="IPR001789">
    <property type="entry name" value="Sig_transdc_resp-reg_receiver"/>
</dbReference>
<evidence type="ECO:0000256" key="3">
    <source>
        <dbReference type="ARBA" id="ARBA00023125"/>
    </source>
</evidence>
<name>A0A949JIN8_9ACTN</name>
<evidence type="ECO:0000256" key="2">
    <source>
        <dbReference type="ARBA" id="ARBA00023015"/>
    </source>
</evidence>
<dbReference type="CDD" id="cd00383">
    <property type="entry name" value="trans_reg_C"/>
    <property type="match status" value="1"/>
</dbReference>
<feature type="DNA-binding region" description="OmpR/PhoB-type" evidence="7">
    <location>
        <begin position="128"/>
        <end position="223"/>
    </location>
</feature>
<evidence type="ECO:0000256" key="7">
    <source>
        <dbReference type="PROSITE-ProRule" id="PRU01091"/>
    </source>
</evidence>
<dbReference type="Pfam" id="PF00072">
    <property type="entry name" value="Response_reg"/>
    <property type="match status" value="1"/>
</dbReference>
<feature type="modified residue" description="4-aspartylphosphate" evidence="6">
    <location>
        <position position="51"/>
    </location>
</feature>
<dbReference type="GO" id="GO:0000976">
    <property type="term" value="F:transcription cis-regulatory region binding"/>
    <property type="evidence" value="ECO:0007669"/>
    <property type="project" value="TreeGrafter"/>
</dbReference>
<keyword evidence="2" id="KW-0805">Transcription regulation</keyword>
<keyword evidence="1 6" id="KW-0597">Phosphoprotein</keyword>
<proteinExistence type="predicted"/>
<dbReference type="InterPro" id="IPR036388">
    <property type="entry name" value="WH-like_DNA-bd_sf"/>
</dbReference>
<evidence type="ECO:0000259" key="8">
    <source>
        <dbReference type="PROSITE" id="PS50110"/>
    </source>
</evidence>
<dbReference type="PANTHER" id="PTHR48111">
    <property type="entry name" value="REGULATOR OF RPOS"/>
    <property type="match status" value="1"/>
</dbReference>
<dbReference type="GO" id="GO:0032993">
    <property type="term" value="C:protein-DNA complex"/>
    <property type="evidence" value="ECO:0007669"/>
    <property type="project" value="TreeGrafter"/>
</dbReference>
<organism evidence="10 11">
    <name type="scientific">Streptomyces tardus</name>
    <dbReference type="NCBI Taxonomy" id="2780544"/>
    <lineage>
        <taxon>Bacteria</taxon>
        <taxon>Bacillati</taxon>
        <taxon>Actinomycetota</taxon>
        <taxon>Actinomycetes</taxon>
        <taxon>Kitasatosporales</taxon>
        <taxon>Streptomycetaceae</taxon>
        <taxon>Streptomyces</taxon>
    </lineage>
</organism>
<dbReference type="InterPro" id="IPR016032">
    <property type="entry name" value="Sig_transdc_resp-reg_C-effctor"/>
</dbReference>
<dbReference type="EMBL" id="JAELVF020000004">
    <property type="protein sequence ID" value="MBU7600863.1"/>
    <property type="molecule type" value="Genomic_DNA"/>
</dbReference>
<evidence type="ECO:0000256" key="1">
    <source>
        <dbReference type="ARBA" id="ARBA00022553"/>
    </source>
</evidence>
<dbReference type="Gene3D" id="1.10.10.10">
    <property type="entry name" value="Winged helix-like DNA-binding domain superfamily/Winged helix DNA-binding domain"/>
    <property type="match status" value="1"/>
</dbReference>
<feature type="domain" description="Response regulatory" evidence="8">
    <location>
        <begin position="2"/>
        <end position="115"/>
    </location>
</feature>
<dbReference type="AlphaFoldDB" id="A0A949JIN8"/>
<keyword evidence="4" id="KW-0804">Transcription</keyword>
<sequence>MRALIVENDDKVARALSRTLRAEGFEIERAGTVRDAVEAIARSEFDLALVDLGLDDGDGVDVIRTLREKASTGVLAVTARGEEADRVRGLRAGADDYLVKPFGVAELLARIEAVTRRLRVVRSVPQTHGVIDHGGLVIDRDRHEVHLDGELLRLTRKEFDVFVMLARSVGSVVERDHILDQVWHSTFEGSSRSLDTHMTSLRAKLGGAARISTVRGIGYRLEPVEKPGR</sequence>
<dbReference type="GO" id="GO:0000156">
    <property type="term" value="F:phosphorelay response regulator activity"/>
    <property type="evidence" value="ECO:0007669"/>
    <property type="project" value="TreeGrafter"/>
</dbReference>
<dbReference type="SMART" id="SM00862">
    <property type="entry name" value="Trans_reg_C"/>
    <property type="match status" value="1"/>
</dbReference>
<evidence type="ECO:0000256" key="6">
    <source>
        <dbReference type="PROSITE-ProRule" id="PRU00169"/>
    </source>
</evidence>
<dbReference type="InterPro" id="IPR039420">
    <property type="entry name" value="WalR-like"/>
</dbReference>
<dbReference type="Proteomes" id="UP000694501">
    <property type="component" value="Unassembled WGS sequence"/>
</dbReference>
<evidence type="ECO:0000256" key="4">
    <source>
        <dbReference type="ARBA" id="ARBA00023163"/>
    </source>
</evidence>
<dbReference type="SMART" id="SM00448">
    <property type="entry name" value="REC"/>
    <property type="match status" value="1"/>
</dbReference>
<dbReference type="PANTHER" id="PTHR48111:SF72">
    <property type="entry name" value="SENSORY TRANSDUCTION PROTEIN REGX3"/>
    <property type="match status" value="1"/>
</dbReference>
<dbReference type="Pfam" id="PF00486">
    <property type="entry name" value="Trans_reg_C"/>
    <property type="match status" value="1"/>
</dbReference>
<dbReference type="InterPro" id="IPR011006">
    <property type="entry name" value="CheY-like_superfamily"/>
</dbReference>
<evidence type="ECO:0000256" key="5">
    <source>
        <dbReference type="ARBA" id="ARBA00041201"/>
    </source>
</evidence>
<keyword evidence="11" id="KW-1185">Reference proteome</keyword>
<dbReference type="GO" id="GO:0005829">
    <property type="term" value="C:cytosol"/>
    <property type="evidence" value="ECO:0007669"/>
    <property type="project" value="TreeGrafter"/>
</dbReference>
<dbReference type="Gene3D" id="6.10.250.690">
    <property type="match status" value="1"/>
</dbReference>
<accession>A0A949JIN8</accession>
<evidence type="ECO:0000313" key="10">
    <source>
        <dbReference type="EMBL" id="MBU7600863.1"/>
    </source>
</evidence>